<feature type="domain" description="SAF" evidence="5">
    <location>
        <begin position="159"/>
        <end position="220"/>
    </location>
</feature>
<dbReference type="Gene3D" id="2.30.30.760">
    <property type="match status" value="1"/>
</dbReference>
<protein>
    <submittedName>
        <fullName evidence="6">Flagellar basal body P-ring formation chaperone FlgA</fullName>
    </submittedName>
</protein>
<dbReference type="PANTHER" id="PTHR36307">
    <property type="entry name" value="FLAGELLA BASAL BODY P-RING FORMATION PROTEIN FLGA"/>
    <property type="match status" value="1"/>
</dbReference>
<feature type="compositionally biased region" description="Basic and acidic residues" evidence="4">
    <location>
        <begin position="1"/>
        <end position="34"/>
    </location>
</feature>
<dbReference type="Pfam" id="PF13144">
    <property type="entry name" value="ChapFlgA"/>
    <property type="match status" value="1"/>
</dbReference>
<keyword evidence="6" id="KW-0969">Cilium</keyword>
<evidence type="ECO:0000256" key="4">
    <source>
        <dbReference type="SAM" id="MobiDB-lite"/>
    </source>
</evidence>
<evidence type="ECO:0000256" key="3">
    <source>
        <dbReference type="ARBA" id="ARBA00022764"/>
    </source>
</evidence>
<dbReference type="PANTHER" id="PTHR36307:SF1">
    <property type="entry name" value="FLAGELLA BASAL BODY P-RING FORMATION PROTEIN FLGA"/>
    <property type="match status" value="1"/>
</dbReference>
<dbReference type="SMART" id="SM00858">
    <property type="entry name" value="SAF"/>
    <property type="match status" value="1"/>
</dbReference>
<feature type="region of interest" description="Disordered" evidence="4">
    <location>
        <begin position="1"/>
        <end position="42"/>
    </location>
</feature>
<dbReference type="Gene3D" id="3.90.1210.10">
    <property type="entry name" value="Antifreeze-like/N-acetylneuraminic acid synthase C-terminal domain"/>
    <property type="match status" value="1"/>
</dbReference>
<keyword evidence="7" id="KW-1185">Reference proteome</keyword>
<name>A0ABW7LBK6_9BURK</name>
<proteinExistence type="predicted"/>
<dbReference type="InterPro" id="IPR017585">
    <property type="entry name" value="SAF_FlgA"/>
</dbReference>
<organism evidence="6 7">
    <name type="scientific">Burkholderia semiarida</name>
    <dbReference type="NCBI Taxonomy" id="2843303"/>
    <lineage>
        <taxon>Bacteria</taxon>
        <taxon>Pseudomonadati</taxon>
        <taxon>Pseudomonadota</taxon>
        <taxon>Betaproteobacteria</taxon>
        <taxon>Burkholderiales</taxon>
        <taxon>Burkholderiaceae</taxon>
        <taxon>Burkholderia</taxon>
        <taxon>Burkholderia cepacia complex</taxon>
    </lineage>
</organism>
<evidence type="ECO:0000256" key="2">
    <source>
        <dbReference type="ARBA" id="ARBA00022729"/>
    </source>
</evidence>
<dbReference type="EMBL" id="JBIMPM010000035">
    <property type="protein sequence ID" value="MFH5254429.1"/>
    <property type="molecule type" value="Genomic_DNA"/>
</dbReference>
<accession>A0ABW7LBK6</accession>
<evidence type="ECO:0000259" key="5">
    <source>
        <dbReference type="SMART" id="SM00858"/>
    </source>
</evidence>
<gene>
    <name evidence="6" type="primary">flgA</name>
    <name evidence="6" type="ORF">ACGTRS_24670</name>
</gene>
<keyword evidence="2" id="KW-0732">Signal</keyword>
<evidence type="ECO:0000313" key="7">
    <source>
        <dbReference type="Proteomes" id="UP001609186"/>
    </source>
</evidence>
<comment type="caution">
    <text evidence="6">The sequence shown here is derived from an EMBL/GenBank/DDBJ whole genome shotgun (WGS) entry which is preliminary data.</text>
</comment>
<dbReference type="NCBIfam" id="TIGR03170">
    <property type="entry name" value="flgA_cterm"/>
    <property type="match status" value="1"/>
</dbReference>
<dbReference type="RefSeq" id="WP_395130485.1">
    <property type="nucleotide sequence ID" value="NZ_JBIMPM010000035.1"/>
</dbReference>
<evidence type="ECO:0000313" key="6">
    <source>
        <dbReference type="EMBL" id="MFH5254429.1"/>
    </source>
</evidence>
<comment type="subcellular location">
    <subcellularLocation>
        <location evidence="1">Periplasm</location>
    </subcellularLocation>
</comment>
<dbReference type="Proteomes" id="UP001609186">
    <property type="component" value="Unassembled WGS sequence"/>
</dbReference>
<keyword evidence="6" id="KW-0966">Cell projection</keyword>
<reference evidence="6 7" key="1">
    <citation type="submission" date="2024-10" db="EMBL/GenBank/DDBJ databases">
        <title>Burkholderia semiarida in Mexico.</title>
        <authorList>
            <person name="Estrada P."/>
        </authorList>
    </citation>
    <scope>NUCLEOTIDE SEQUENCE [LARGE SCALE GENOMIC DNA]</scope>
    <source>
        <strain evidence="6 7">CLM7-1</strain>
    </source>
</reference>
<evidence type="ECO:0000256" key="1">
    <source>
        <dbReference type="ARBA" id="ARBA00004418"/>
    </source>
</evidence>
<keyword evidence="3" id="KW-0574">Periplasm</keyword>
<dbReference type="CDD" id="cd11614">
    <property type="entry name" value="SAF_CpaB_FlgA_like"/>
    <property type="match status" value="1"/>
</dbReference>
<dbReference type="InterPro" id="IPR039246">
    <property type="entry name" value="Flagellar_FlgA"/>
</dbReference>
<keyword evidence="6" id="KW-0282">Flagellum</keyword>
<dbReference type="InterPro" id="IPR013974">
    <property type="entry name" value="SAF"/>
</dbReference>
<sequence length="287" mass="31649">MTDDRVRRPPDRDEEPEHILDTHRRAGERIRRDAPYNPAINRTARPSMTTHRFPLFRLVLLAAGIAAHPAHATGGLEQSVAASARTWLRDHAEQQHLGDTRVEAMVLPLAPRRAAPPSPCNAPAIEPADTKHIERMRFSVRCEGLQRPTIYIVRGAIFAKVWVAALAIPTGKLLARDDVTLEERNWAKTPDAITDLAQLEGRTSRRAMKPGQIVRKRYLKGGESVKRGQDVRIVARHAQVEVSSAGTALEDGMTGETIRVRNTRTGRIIAARIAGPGTVEPLNSGAQ</sequence>